<feature type="chain" id="PRO_5047336133" description="Carboxypeptidase regulatory-like domain-containing protein" evidence="1">
    <location>
        <begin position="26"/>
        <end position="549"/>
    </location>
</feature>
<reference evidence="2 3" key="1">
    <citation type="submission" date="2023-08" db="EMBL/GenBank/DDBJ databases">
        <title>Pseudoalteromonas haloplanktis LL1 genome.</title>
        <authorList>
            <person name="Wu S."/>
        </authorList>
    </citation>
    <scope>NUCLEOTIDE SEQUENCE [LARGE SCALE GENOMIC DNA]</scope>
    <source>
        <strain evidence="2 3">LL1</strain>
    </source>
</reference>
<keyword evidence="3" id="KW-1185">Reference proteome</keyword>
<evidence type="ECO:0008006" key="4">
    <source>
        <dbReference type="Google" id="ProtNLM"/>
    </source>
</evidence>
<evidence type="ECO:0000313" key="2">
    <source>
        <dbReference type="EMBL" id="MDQ9091993.1"/>
    </source>
</evidence>
<feature type="signal peptide" evidence="1">
    <location>
        <begin position="1"/>
        <end position="25"/>
    </location>
</feature>
<keyword evidence="1" id="KW-0732">Signal</keyword>
<proteinExistence type="predicted"/>
<evidence type="ECO:0000256" key="1">
    <source>
        <dbReference type="SAM" id="SignalP"/>
    </source>
</evidence>
<dbReference type="PROSITE" id="PS51257">
    <property type="entry name" value="PROKAR_LIPOPROTEIN"/>
    <property type="match status" value="1"/>
</dbReference>
<dbReference type="RefSeq" id="WP_309038996.1">
    <property type="nucleotide sequence ID" value="NZ_JAVIFY010000006.1"/>
</dbReference>
<sequence length="549" mass="56941">MGNNKFKLTKLALALGLTASLSACFSDNDNNDYVEPPVVPPVLVDVPVADTPAALAFYVSGSVVQKSTGNVIPANIKFFEAGEPSANVVDLNGTAITEVNTEDGSFAFNLAEGAEVSKLKLIVSNSPDFNSKAFVIDFADVDLNSAEPLEALVRLTKIDTSLAKATATGTTTNGQLASAINLDAPADSGSASVAIGADVTLLAADGTTPITDGDVSLTVLTADIDAQTDKAGAIDLLPDGLNESSESSVEVPVSVMSVELLAGDTKVKNFDTPITLTANMPSTINGKTITAGDEFNVSSYNEDTGEWQVETNKAIVGAAGTATLPASTQATHLSTWVFSFATPACTIAPTYTVTGLPGGATVPLVMNLESPQFSFSRPFKKETGNLFLTLASVLGVATDTTVGISITDKNGLEWGSLANVNVCGAVTIPLTQPYQIINEDVNLTYTCSNAEIDQDKPFPLTGAQVTYAQANKLKTPSVEANGAYSLVGLQQGADYDVLVTPRLTTDGVTIPAQQFTITADGTAETFNFDRDNCKVEQREVTGTGTTGGS</sequence>
<accession>A0ABU1BBZ7</accession>
<comment type="caution">
    <text evidence="2">The sequence shown here is derived from an EMBL/GenBank/DDBJ whole genome shotgun (WGS) entry which is preliminary data.</text>
</comment>
<dbReference type="Proteomes" id="UP001226574">
    <property type="component" value="Unassembled WGS sequence"/>
</dbReference>
<organism evidence="2 3">
    <name type="scientific">Pseudoalteromonas haloplanktis</name>
    <name type="common">Alteromonas haloplanktis</name>
    <dbReference type="NCBI Taxonomy" id="228"/>
    <lineage>
        <taxon>Bacteria</taxon>
        <taxon>Pseudomonadati</taxon>
        <taxon>Pseudomonadota</taxon>
        <taxon>Gammaproteobacteria</taxon>
        <taxon>Alteromonadales</taxon>
        <taxon>Pseudoalteromonadaceae</taxon>
        <taxon>Pseudoalteromonas</taxon>
    </lineage>
</organism>
<dbReference type="EMBL" id="JAVIFY010000006">
    <property type="protein sequence ID" value="MDQ9091993.1"/>
    <property type="molecule type" value="Genomic_DNA"/>
</dbReference>
<evidence type="ECO:0000313" key="3">
    <source>
        <dbReference type="Proteomes" id="UP001226574"/>
    </source>
</evidence>
<name>A0ABU1BBZ7_PSEHA</name>
<protein>
    <recommendedName>
        <fullName evidence="4">Carboxypeptidase regulatory-like domain-containing protein</fullName>
    </recommendedName>
</protein>
<gene>
    <name evidence="2" type="ORF">RC083_10365</name>
</gene>